<gene>
    <name evidence="2" type="ORF">TBRA_LOCUS9019</name>
</gene>
<dbReference type="AlphaFoldDB" id="A0A6H5IR71"/>
<feature type="region of interest" description="Disordered" evidence="1">
    <location>
        <begin position="75"/>
        <end position="178"/>
    </location>
</feature>
<name>A0A6H5IR71_9HYME</name>
<sequence>MSDSQEEKKEFIKRSHENYDESSDDEQLEESKRNELMSTVEYAETLTESPFLYLTCDLPPPPLFKDQHAENIIPQKRRFRRHPDSGSQGYAPVHDLRSGRKRRPRRRAQSRHLPSAHPAQGHPAMVRAAGSARDSDFATDDNAHGGLHSKQIQTSRRRRRRNRTTLVNDPRRDRQKKHRNKALIHFYSLYSRGRIIISQRRIRNRGRERAERPSPLPPPSQSRILQEVNFVIAVLTHFPAVDQQPSLRSGRKCRRALPCNQHYT</sequence>
<feature type="compositionally biased region" description="Basic and acidic residues" evidence="1">
    <location>
        <begin position="1"/>
        <end position="19"/>
    </location>
</feature>
<feature type="compositionally biased region" description="Basic residues" evidence="1">
    <location>
        <begin position="99"/>
        <end position="110"/>
    </location>
</feature>
<dbReference type="Proteomes" id="UP000479190">
    <property type="component" value="Unassembled WGS sequence"/>
</dbReference>
<feature type="region of interest" description="Disordered" evidence="1">
    <location>
        <begin position="1"/>
        <end position="36"/>
    </location>
</feature>
<proteinExistence type="predicted"/>
<reference evidence="2 3" key="1">
    <citation type="submission" date="2020-02" db="EMBL/GenBank/DDBJ databases">
        <authorList>
            <person name="Ferguson B K."/>
        </authorList>
    </citation>
    <scope>NUCLEOTIDE SEQUENCE [LARGE SCALE GENOMIC DNA]</scope>
</reference>
<accession>A0A6H5IR71</accession>
<evidence type="ECO:0000313" key="2">
    <source>
        <dbReference type="EMBL" id="CAB0037182.1"/>
    </source>
</evidence>
<dbReference type="EMBL" id="CADCXV010000846">
    <property type="protein sequence ID" value="CAB0037182.1"/>
    <property type="molecule type" value="Genomic_DNA"/>
</dbReference>
<keyword evidence="3" id="KW-1185">Reference proteome</keyword>
<evidence type="ECO:0000256" key="1">
    <source>
        <dbReference type="SAM" id="MobiDB-lite"/>
    </source>
</evidence>
<protein>
    <submittedName>
        <fullName evidence="2">Uncharacterized protein</fullName>
    </submittedName>
</protein>
<dbReference type="OrthoDB" id="10263353at2759"/>
<organism evidence="2 3">
    <name type="scientific">Trichogramma brassicae</name>
    <dbReference type="NCBI Taxonomy" id="86971"/>
    <lineage>
        <taxon>Eukaryota</taxon>
        <taxon>Metazoa</taxon>
        <taxon>Ecdysozoa</taxon>
        <taxon>Arthropoda</taxon>
        <taxon>Hexapoda</taxon>
        <taxon>Insecta</taxon>
        <taxon>Pterygota</taxon>
        <taxon>Neoptera</taxon>
        <taxon>Endopterygota</taxon>
        <taxon>Hymenoptera</taxon>
        <taxon>Apocrita</taxon>
        <taxon>Proctotrupomorpha</taxon>
        <taxon>Chalcidoidea</taxon>
        <taxon>Trichogrammatidae</taxon>
        <taxon>Trichogramma</taxon>
    </lineage>
</organism>
<feature type="region of interest" description="Disordered" evidence="1">
    <location>
        <begin position="201"/>
        <end position="221"/>
    </location>
</feature>
<evidence type="ECO:0000313" key="3">
    <source>
        <dbReference type="Proteomes" id="UP000479190"/>
    </source>
</evidence>